<gene>
    <name evidence="1" type="ORF">E7027_04355</name>
</gene>
<dbReference type="AlphaFoldDB" id="A0A928HG48"/>
<protein>
    <submittedName>
        <fullName evidence="1">Uncharacterized protein</fullName>
    </submittedName>
</protein>
<evidence type="ECO:0000313" key="1">
    <source>
        <dbReference type="EMBL" id="MBE6421346.1"/>
    </source>
</evidence>
<accession>A0A928HG48</accession>
<dbReference type="InterPro" id="IPR036388">
    <property type="entry name" value="WH-like_DNA-bd_sf"/>
</dbReference>
<evidence type="ECO:0000313" key="2">
    <source>
        <dbReference type="Proteomes" id="UP000725649"/>
    </source>
</evidence>
<dbReference type="Gene3D" id="1.10.10.10">
    <property type="entry name" value="Winged helix-like DNA-binding domain superfamily/Winged helix DNA-binding domain"/>
    <property type="match status" value="1"/>
</dbReference>
<organism evidence="1 2">
    <name type="scientific">Candidatus Avelusimicrobium gallicola</name>
    <dbReference type="NCBI Taxonomy" id="2562704"/>
    <lineage>
        <taxon>Bacteria</taxon>
        <taxon>Pseudomonadati</taxon>
        <taxon>Elusimicrobiota</taxon>
        <taxon>Elusimicrobia</taxon>
        <taxon>Elusimicrobiales</taxon>
        <taxon>Elusimicrobiaceae</taxon>
        <taxon>Candidatus Avelusimicrobium</taxon>
    </lineage>
</organism>
<name>A0A928HG48_9BACT</name>
<proteinExistence type="predicted"/>
<reference evidence="1" key="1">
    <citation type="submission" date="2019-04" db="EMBL/GenBank/DDBJ databases">
        <title>Evolution of Biomass-Degrading Anaerobic Consortia Revealed by Metagenomics.</title>
        <authorList>
            <person name="Peng X."/>
        </authorList>
    </citation>
    <scope>NUCLEOTIDE SEQUENCE</scope>
    <source>
        <strain evidence="1">SIG66</strain>
    </source>
</reference>
<dbReference type="Proteomes" id="UP000725649">
    <property type="component" value="Unassembled WGS sequence"/>
</dbReference>
<sequence>MKKERMAKAVKTVEIGAQTYFTVCGLREQLPGRISGTHISAEQIFKLIKEGMPCFSFSGRYLFDLSKVQDWLVLRQPTSQLNHLARFTKIRG</sequence>
<comment type="caution">
    <text evidence="1">The sequence shown here is derived from an EMBL/GenBank/DDBJ whole genome shotgun (WGS) entry which is preliminary data.</text>
</comment>
<dbReference type="EMBL" id="SUVG01000004">
    <property type="protein sequence ID" value="MBE6421346.1"/>
    <property type="molecule type" value="Genomic_DNA"/>
</dbReference>